<proteinExistence type="predicted"/>
<dbReference type="EMBL" id="JANQDX010000009">
    <property type="protein sequence ID" value="KAL0919421.1"/>
    <property type="molecule type" value="Genomic_DNA"/>
</dbReference>
<evidence type="ECO:0000256" key="1">
    <source>
        <dbReference type="SAM" id="MobiDB-lite"/>
    </source>
</evidence>
<accession>A0ABD0V9W7</accession>
<gene>
    <name evidence="2" type="ORF">M5K25_011515</name>
</gene>
<dbReference type="Proteomes" id="UP001552299">
    <property type="component" value="Unassembled WGS sequence"/>
</dbReference>
<evidence type="ECO:0000313" key="3">
    <source>
        <dbReference type="Proteomes" id="UP001552299"/>
    </source>
</evidence>
<feature type="compositionally biased region" description="Basic and acidic residues" evidence="1">
    <location>
        <begin position="31"/>
        <end position="40"/>
    </location>
</feature>
<name>A0ABD0V9W7_DENTH</name>
<organism evidence="2 3">
    <name type="scientific">Dendrobium thyrsiflorum</name>
    <name type="common">Pinecone-like raceme dendrobium</name>
    <name type="synonym">Orchid</name>
    <dbReference type="NCBI Taxonomy" id="117978"/>
    <lineage>
        <taxon>Eukaryota</taxon>
        <taxon>Viridiplantae</taxon>
        <taxon>Streptophyta</taxon>
        <taxon>Embryophyta</taxon>
        <taxon>Tracheophyta</taxon>
        <taxon>Spermatophyta</taxon>
        <taxon>Magnoliopsida</taxon>
        <taxon>Liliopsida</taxon>
        <taxon>Asparagales</taxon>
        <taxon>Orchidaceae</taxon>
        <taxon>Epidendroideae</taxon>
        <taxon>Malaxideae</taxon>
        <taxon>Dendrobiinae</taxon>
        <taxon>Dendrobium</taxon>
    </lineage>
</organism>
<feature type="region of interest" description="Disordered" evidence="1">
    <location>
        <begin position="1"/>
        <end position="47"/>
    </location>
</feature>
<evidence type="ECO:0000313" key="2">
    <source>
        <dbReference type="EMBL" id="KAL0919421.1"/>
    </source>
</evidence>
<feature type="compositionally biased region" description="Polar residues" evidence="1">
    <location>
        <begin position="1"/>
        <end position="14"/>
    </location>
</feature>
<keyword evidence="3" id="KW-1185">Reference proteome</keyword>
<comment type="caution">
    <text evidence="2">The sequence shown here is derived from an EMBL/GenBank/DDBJ whole genome shotgun (WGS) entry which is preliminary data.</text>
</comment>
<reference evidence="2 3" key="1">
    <citation type="journal article" date="2024" name="Plant Biotechnol. J.">
        <title>Dendrobium thyrsiflorum genome and its molecular insights into genes involved in important horticultural traits.</title>
        <authorList>
            <person name="Chen B."/>
            <person name="Wang J.Y."/>
            <person name="Zheng P.J."/>
            <person name="Li K.L."/>
            <person name="Liang Y.M."/>
            <person name="Chen X.F."/>
            <person name="Zhang C."/>
            <person name="Zhao X."/>
            <person name="He X."/>
            <person name="Zhang G.Q."/>
            <person name="Liu Z.J."/>
            <person name="Xu Q."/>
        </authorList>
    </citation>
    <scope>NUCLEOTIDE SEQUENCE [LARGE SCALE GENOMIC DNA]</scope>
    <source>
        <strain evidence="2">GZMU011</strain>
    </source>
</reference>
<dbReference type="AlphaFoldDB" id="A0ABD0V9W7"/>
<sequence>MGKVSNEPSGSKSSEALPPSATMISEDGGSEADRMLRSNDGESSADANENSNLVYVGVKELHIISEGADFEKHSYLHKRQEIEDKGGSLRRCSVPKWGLLLSPSTISISSSSLRISEFVLLPSPLFATDVAVWLCTSSIFFIMSRRSATCPSIEDIRSSTIVLIWFISPSNKIVMAAKKVDALEERFEGEMSQIKATVEDRISSV</sequence>
<protein>
    <submittedName>
        <fullName evidence="2">Uncharacterized protein</fullName>
    </submittedName>
</protein>